<sequence>MEGLIPFLMHAVKKHSLHNSYRSLSTGSTCRRHLLDGAVVEGSSHRRTRSEFQPPTAEYLQQISSGSDYVSRSMSFKKDISTSYHSTPNAFHASKVKNN</sequence>
<name>A0A9R1VNG6_LACSA</name>
<dbReference type="Gramene" id="rna-gnl|WGS:NBSK|LSAT_5X114201_mrna">
    <property type="protein sequence ID" value="cds-PLY69751.1"/>
    <property type="gene ID" value="gene-LSAT_5X114201"/>
</dbReference>
<proteinExistence type="predicted"/>
<dbReference type="PANTHER" id="PTHR38370">
    <property type="entry name" value="BETA-1,4-XYLOSIDASE"/>
    <property type="match status" value="1"/>
</dbReference>
<accession>A0A9R1VNG6</accession>
<reference evidence="1 2" key="1">
    <citation type="journal article" date="2017" name="Nat. Commun.">
        <title>Genome assembly with in vitro proximity ligation data and whole-genome triplication in lettuce.</title>
        <authorList>
            <person name="Reyes-Chin-Wo S."/>
            <person name="Wang Z."/>
            <person name="Yang X."/>
            <person name="Kozik A."/>
            <person name="Arikit S."/>
            <person name="Song C."/>
            <person name="Xia L."/>
            <person name="Froenicke L."/>
            <person name="Lavelle D.O."/>
            <person name="Truco M.J."/>
            <person name="Xia R."/>
            <person name="Zhu S."/>
            <person name="Xu C."/>
            <person name="Xu H."/>
            <person name="Xu X."/>
            <person name="Cox K."/>
            <person name="Korf I."/>
            <person name="Meyers B.C."/>
            <person name="Michelmore R.W."/>
        </authorList>
    </citation>
    <scope>NUCLEOTIDE SEQUENCE [LARGE SCALE GENOMIC DNA]</scope>
    <source>
        <strain evidence="2">cv. Salinas</strain>
        <tissue evidence="1">Seedlings</tissue>
    </source>
</reference>
<dbReference type="AlphaFoldDB" id="A0A9R1VNG6"/>
<dbReference type="EMBL" id="NBSK02000005">
    <property type="protein sequence ID" value="KAJ0208544.1"/>
    <property type="molecule type" value="Genomic_DNA"/>
</dbReference>
<evidence type="ECO:0000313" key="2">
    <source>
        <dbReference type="Proteomes" id="UP000235145"/>
    </source>
</evidence>
<keyword evidence="2" id="KW-1185">Reference proteome</keyword>
<dbReference type="PANTHER" id="PTHR38370:SF1">
    <property type="entry name" value="BETA-1,4-XYLOSIDASE"/>
    <property type="match status" value="1"/>
</dbReference>
<comment type="caution">
    <text evidence="1">The sequence shown here is derived from an EMBL/GenBank/DDBJ whole genome shotgun (WGS) entry which is preliminary data.</text>
</comment>
<organism evidence="1 2">
    <name type="scientific">Lactuca sativa</name>
    <name type="common">Garden lettuce</name>
    <dbReference type="NCBI Taxonomy" id="4236"/>
    <lineage>
        <taxon>Eukaryota</taxon>
        <taxon>Viridiplantae</taxon>
        <taxon>Streptophyta</taxon>
        <taxon>Embryophyta</taxon>
        <taxon>Tracheophyta</taxon>
        <taxon>Spermatophyta</taxon>
        <taxon>Magnoliopsida</taxon>
        <taxon>eudicotyledons</taxon>
        <taxon>Gunneridae</taxon>
        <taxon>Pentapetalae</taxon>
        <taxon>asterids</taxon>
        <taxon>campanulids</taxon>
        <taxon>Asterales</taxon>
        <taxon>Asteraceae</taxon>
        <taxon>Cichorioideae</taxon>
        <taxon>Cichorieae</taxon>
        <taxon>Lactucinae</taxon>
        <taxon>Lactuca</taxon>
    </lineage>
</organism>
<evidence type="ECO:0000313" key="1">
    <source>
        <dbReference type="EMBL" id="KAJ0208544.1"/>
    </source>
</evidence>
<protein>
    <submittedName>
        <fullName evidence="1">Uncharacterized protein</fullName>
    </submittedName>
</protein>
<gene>
    <name evidence="1" type="ORF">LSAT_V11C500269500</name>
</gene>
<dbReference type="Proteomes" id="UP000235145">
    <property type="component" value="Unassembled WGS sequence"/>
</dbReference>